<evidence type="ECO:0000313" key="2">
    <source>
        <dbReference type="Proteomes" id="UP000464754"/>
    </source>
</evidence>
<evidence type="ECO:0000313" key="1">
    <source>
        <dbReference type="EMBL" id="BBK23241.1"/>
    </source>
</evidence>
<dbReference type="RefSeq" id="WP_163052251.1">
    <property type="nucleotide sequence ID" value="NZ_AP019695.1"/>
</dbReference>
<dbReference type="EMBL" id="AP019695">
    <property type="protein sequence ID" value="BBK23241.1"/>
    <property type="molecule type" value="Genomic_DNA"/>
</dbReference>
<dbReference type="KEGG" id="aarg:Aargi30884_21440"/>
<name>A0A6N4TKY8_9FIRM</name>
<gene>
    <name evidence="1" type="ORF">Aargi30884_21440</name>
</gene>
<accession>A0A6N4TKY8</accession>
<dbReference type="Proteomes" id="UP000464754">
    <property type="component" value="Chromosome"/>
</dbReference>
<protein>
    <submittedName>
        <fullName evidence="1">Uncharacterized protein</fullName>
    </submittedName>
</protein>
<proteinExistence type="predicted"/>
<dbReference type="AlphaFoldDB" id="A0A6N4TKY8"/>
<reference evidence="2" key="1">
    <citation type="submission" date="2019-05" db="EMBL/GenBank/DDBJ databases">
        <title>Complete genome sequencing of Absiella argi strain JCM 30884.</title>
        <authorList>
            <person name="Sakamoto M."/>
            <person name="Murakami T."/>
            <person name="Mori H."/>
        </authorList>
    </citation>
    <scope>NUCLEOTIDE SEQUENCE [LARGE SCALE GENOMIC DNA]</scope>
    <source>
        <strain evidence="2">JCM 30884</strain>
    </source>
</reference>
<organism evidence="1 2">
    <name type="scientific">Amedibacterium intestinale</name>
    <dbReference type="NCBI Taxonomy" id="2583452"/>
    <lineage>
        <taxon>Bacteria</taxon>
        <taxon>Bacillati</taxon>
        <taxon>Bacillota</taxon>
        <taxon>Erysipelotrichia</taxon>
        <taxon>Erysipelotrichales</taxon>
        <taxon>Erysipelotrichaceae</taxon>
        <taxon>Amedibacterium</taxon>
    </lineage>
</organism>
<keyword evidence="2" id="KW-1185">Reference proteome</keyword>
<sequence length="309" mass="36667">MSAIAYITNQEMIEFHRLNGNKTINFWRLGNTKKISFFKKGDLLFFLSKGTEKGKEKGIVGYGVFQKSMDLNIHQMWNQYKEQNGYATKEKLMEEIIRISKNNKIPKVLNCLYLKNVVFFQAPVYLSEIGVYISNKMESYMYLDKENITNTYRILKVAENVGSDIWSMQDEEKTKAQMEIDANYVVLKNIFEKLQCSIYTDYEKKKINKYIKNIKFSKKNIYSLSPYEYIEIKENKWILKIPCFVNTLDFQKKIQYLIGHCIMFKNQLEKTNIEINFSIEFVFNQMIKEELSEILQNSSILFECDDQLI</sequence>